<sequence length="84" mass="10063">MLELRSWLLSEPSFMTMFEKWKDSGFIKKLMPTVDRIKNNEGYSFSNIQVLTYEDNLNKEVFIKKIMEQLRIVNLLFSLIKKVI</sequence>
<gene>
    <name evidence="1" type="ORF">Phi19:3_gp123</name>
</gene>
<protein>
    <submittedName>
        <fullName evidence="1">Uncharacterized protein</fullName>
    </submittedName>
</protein>
<organism evidence="1 2">
    <name type="scientific">Cellulophaga phage phi19:3</name>
    <dbReference type="NCBI Taxonomy" id="1327971"/>
    <lineage>
        <taxon>Viruses</taxon>
        <taxon>Duplodnaviria</taxon>
        <taxon>Heunggongvirae</taxon>
        <taxon>Uroviricota</taxon>
        <taxon>Caudoviricetes</taxon>
        <taxon>Pachyviridae</taxon>
        <taxon>Baltivirus</taxon>
        <taxon>Baltivirus phi19tres</taxon>
    </lineage>
</organism>
<dbReference type="RefSeq" id="YP_008240908.1">
    <property type="nucleotide sequence ID" value="NC_021789.1"/>
</dbReference>
<accession>R9ZZ48</accession>
<reference evidence="2" key="2">
    <citation type="submission" date="2013-03" db="EMBL/GenBank/DDBJ databases">
        <title>The Cellulophaga phages: a novel, diverse, and globally ubiquitous model system.</title>
        <authorList>
            <person name="Holmfeldt K."/>
            <person name="Solonenko N."/>
            <person name="Shah M."/>
            <person name="Corrier K."/>
            <person name="Riemann L."/>
            <person name="VerBerkmoes N.C."/>
            <person name="Sullivan M.B."/>
        </authorList>
    </citation>
    <scope>NUCLEOTIDE SEQUENCE [LARGE SCALE GENOMIC DNA]</scope>
</reference>
<dbReference type="GeneID" id="16881023"/>
<evidence type="ECO:0000313" key="1">
    <source>
        <dbReference type="EMBL" id="AGO47527.1"/>
    </source>
</evidence>
<evidence type="ECO:0000313" key="2">
    <source>
        <dbReference type="Proteomes" id="UP000014731"/>
    </source>
</evidence>
<dbReference type="KEGG" id="vg:16881023"/>
<reference evidence="1 2" key="1">
    <citation type="journal article" date="2013" name="Proc. Natl. Acad. Sci. U.S.A.">
        <title>Twelve previously unknown phage genera are ubiquitous in global oceans.</title>
        <authorList>
            <person name="Holmfeldt K."/>
            <person name="Solonenko N."/>
            <person name="Shah M."/>
            <person name="Corrier K."/>
            <person name="Riemann L."/>
            <person name="Verberkmoes N.C."/>
            <person name="Sullivan M.B."/>
        </authorList>
    </citation>
    <scope>NUCLEOTIDE SEQUENCE [LARGE SCALE GENOMIC DNA]</scope>
    <source>
        <strain evidence="1">Phi19:3</strain>
    </source>
</reference>
<keyword evidence="2" id="KW-1185">Reference proteome</keyword>
<name>R9ZZ48_9CAUD</name>
<dbReference type="EMBL" id="KC821608">
    <property type="protein sequence ID" value="AGO47527.1"/>
    <property type="molecule type" value="Genomic_DNA"/>
</dbReference>
<dbReference type="Proteomes" id="UP000014731">
    <property type="component" value="Segment"/>
</dbReference>
<proteinExistence type="predicted"/>